<sequence length="268" mass="30626">MIRFWTKLQYPDNRAALIEDGKIIDSIPDHSPKTPARWVSCVGDYEDQLVIVRTGNIEFWKKDGSELLNQFLCKQLYAVHAVAQWKDKLAVCSSGLDLFFLVDYDGNIIWEWWAKDAGVGGFNPAYESEDWFQKQVSGREFKVTDGGHYNSLWVTENGQWLTSALKLKKVLSINPMHPGVDLIHQCDEHGVHSPIFENGILIHGLEQGIMVGENHVLQDLKWVKHIRKTEQGFVCTHEEGVTFVDPDWKVMLEFSLPRPFGLAALEMT</sequence>
<name>A0A6M3IYE1_9ZZZZ</name>
<organism evidence="1">
    <name type="scientific">viral metagenome</name>
    <dbReference type="NCBI Taxonomy" id="1070528"/>
    <lineage>
        <taxon>unclassified sequences</taxon>
        <taxon>metagenomes</taxon>
        <taxon>organismal metagenomes</taxon>
    </lineage>
</organism>
<dbReference type="AlphaFoldDB" id="A0A6M3IYE1"/>
<accession>A0A6M3IYE1</accession>
<gene>
    <name evidence="2" type="ORF">MM415A01884_0005</name>
    <name evidence="1" type="ORF">MM415B00831_0013</name>
</gene>
<protein>
    <submittedName>
        <fullName evidence="1">Uncharacterized protein</fullName>
    </submittedName>
</protein>
<dbReference type="EMBL" id="MT142135">
    <property type="protein sequence ID" value="QJA75016.1"/>
    <property type="molecule type" value="Genomic_DNA"/>
</dbReference>
<dbReference type="EMBL" id="MT141460">
    <property type="protein sequence ID" value="QJA62037.1"/>
    <property type="molecule type" value="Genomic_DNA"/>
</dbReference>
<evidence type="ECO:0000313" key="2">
    <source>
        <dbReference type="EMBL" id="QJA75016.1"/>
    </source>
</evidence>
<reference evidence="1" key="1">
    <citation type="submission" date="2020-03" db="EMBL/GenBank/DDBJ databases">
        <title>The deep terrestrial virosphere.</title>
        <authorList>
            <person name="Holmfeldt K."/>
            <person name="Nilsson E."/>
            <person name="Simone D."/>
            <person name="Lopez-Fernandez M."/>
            <person name="Wu X."/>
            <person name="de Brujin I."/>
            <person name="Lundin D."/>
            <person name="Andersson A."/>
            <person name="Bertilsson S."/>
            <person name="Dopson M."/>
        </authorList>
    </citation>
    <scope>NUCLEOTIDE SEQUENCE</scope>
    <source>
        <strain evidence="2">MM415A01884</strain>
        <strain evidence="1">MM415B00831</strain>
    </source>
</reference>
<evidence type="ECO:0000313" key="1">
    <source>
        <dbReference type="EMBL" id="QJA62037.1"/>
    </source>
</evidence>
<proteinExistence type="predicted"/>